<evidence type="ECO:0000256" key="1">
    <source>
        <dbReference type="SAM" id="SignalP"/>
    </source>
</evidence>
<protein>
    <recommendedName>
        <fullName evidence="2">Bacterial Ig-like domain-containing protein</fullName>
    </recommendedName>
</protein>
<accession>A0A923J359</accession>
<keyword evidence="1" id="KW-0732">Signal</keyword>
<feature type="chain" id="PRO_5037870153" description="Bacterial Ig-like domain-containing protein" evidence="1">
    <location>
        <begin position="26"/>
        <end position="304"/>
    </location>
</feature>
<dbReference type="Proteomes" id="UP000563151">
    <property type="component" value="Unassembled WGS sequence"/>
</dbReference>
<dbReference type="Pfam" id="PF07532">
    <property type="entry name" value="Big_4"/>
    <property type="match status" value="1"/>
</dbReference>
<comment type="caution">
    <text evidence="3">The sequence shown here is derived from an EMBL/GenBank/DDBJ whole genome shotgun (WGS) entry which is preliminary data.</text>
</comment>
<name>A0A923J359_CLOTT</name>
<evidence type="ECO:0000313" key="3">
    <source>
        <dbReference type="EMBL" id="MBC2399728.1"/>
    </source>
</evidence>
<proteinExistence type="predicted"/>
<evidence type="ECO:0000259" key="2">
    <source>
        <dbReference type="Pfam" id="PF07532"/>
    </source>
</evidence>
<feature type="domain" description="Bacterial Ig-like" evidence="2">
    <location>
        <begin position="132"/>
        <end position="190"/>
    </location>
</feature>
<sequence>MVKFKCIIASFFLFFILALPINVNAAIRDNQIVGLYKNWTVQFNDEVGFDELTKNAIYVQDSKGKKVNVTLELGKDTRSVIVNAPIGGYTTGEKYTLFVKENAHSKKGKKIPRSRQMTFNIKSDGELKILNIEDISFTAELGGDYSFNDSIEAYMSDGTKQSVHIKWERSSKIDTSREGYITYYGTVDGYDKKVKATVFVVRSGSKEQTREEIQKKIDEIIRKYPVYKYDEYNYKMERNILQDELLKLQRQYDSLKNDTSAEALLKRYDLNKQIGEKKDAIEYLDVSWEAKRLIIQYEDMLKQL</sequence>
<dbReference type="EMBL" id="JAAZWO010000034">
    <property type="protein sequence ID" value="MBC2399728.1"/>
    <property type="molecule type" value="Genomic_DNA"/>
</dbReference>
<feature type="signal peptide" evidence="1">
    <location>
        <begin position="1"/>
        <end position="25"/>
    </location>
</feature>
<dbReference type="AlphaFoldDB" id="A0A923J359"/>
<dbReference type="RefSeq" id="WP_051593444.1">
    <property type="nucleotide sequence ID" value="NZ_JAAZWO010000034.1"/>
</dbReference>
<organism evidence="3 4">
    <name type="scientific">Clostridium tetanomorphum</name>
    <dbReference type="NCBI Taxonomy" id="1553"/>
    <lineage>
        <taxon>Bacteria</taxon>
        <taxon>Bacillati</taxon>
        <taxon>Bacillota</taxon>
        <taxon>Clostridia</taxon>
        <taxon>Eubacteriales</taxon>
        <taxon>Clostridiaceae</taxon>
        <taxon>Clostridium</taxon>
    </lineage>
</organism>
<gene>
    <name evidence="3" type="ORF">HGG79_18440</name>
</gene>
<reference evidence="3 4" key="1">
    <citation type="submission" date="2020-04" db="EMBL/GenBank/DDBJ databases">
        <title>Genomic insights into acetone-butanol-ethanol (ABE) fermentation by sequencing solventogenic clostridia strains.</title>
        <authorList>
            <person name="Brown S."/>
        </authorList>
    </citation>
    <scope>NUCLEOTIDE SEQUENCE [LARGE SCALE GENOMIC DNA]</scope>
    <source>
        <strain evidence="3 4">DJ011</strain>
    </source>
</reference>
<dbReference type="InterPro" id="IPR011081">
    <property type="entry name" value="Big_4"/>
</dbReference>
<keyword evidence="4" id="KW-1185">Reference proteome</keyword>
<evidence type="ECO:0000313" key="4">
    <source>
        <dbReference type="Proteomes" id="UP000563151"/>
    </source>
</evidence>